<sequence>MSGGFFRGTSADQDTRFSNKQAKLLKTQKFASELDHLVDMTKVKMDVMKPWIATRVTELLGFEDEVLINFIYGLLEGKEVNGKEVQISLTGFMEKHTAKFMKELWTLLLSAQKNASGVPQQFLDAKEEEARKKKLEADRIANEIQKKKEKESRELDKERSRNMDGAVEMKTTNAASVLDSKTMLEKDSSSYPKDKKEAGEKNGVRGRSRSMCVMDFSLLIFLQLVAFTSCHVPLACGDGESYSGNMTFNLSNSTAFFSKRDAMLNPYRFSRSPLPVAHSPLSHRDRRKSRSVSRSPKARRRSISPRRQSITPRRRHSPRRSRSPSRRLSYFRRRSRSHSPRRSPSPVRRRLRSPFRGKSPMPLRRRSPSPVQHRRSPSPVRRRGSPSPIRRRRSPSPSRRRRSPPIRRRRSPSPIRRRRSPSPLHHRSPSPTRRISPSPVQRRYQRSPLASHRSPSPIGYRAPMPSHLRSPTPSQRRSPSPYESSSSSPVRRRHPSPVRRTSLYDGRRSTHTHREKYGTYEKLSPVACRPSSSLRSPQQDLKDRKDLRKRESAFSPSPERSPTVSESPPRLTRKRSTSEDRWSFSPDESPVRQTRERMVCDGNISPSPRPRERRHQDGTETSKEGKENNRARDDGDRKSVLPHERSVLSATVSRQRGSPVRIRCKKEHSPGSERLSGRGGRPETFEQQRSPALYEGSLSGDRQRSTYPGESKISEERNRSYRNNGKDSDGRSKTENATMEAGNVDKNNRSDSFDSGSEENGKHKTKIKDKRKHKKHGREEVASDGDNSYDSEIDKKDAKRRRKEEKKLRREEKRRRRDERRRRKEERRAAKLKMKNQSDADASDDEHAPRREYRPSDDEETESDQKRLEIELRNKALESIKAKRNSSH</sequence>
<evidence type="ECO:0000313" key="2">
    <source>
        <dbReference type="Proteomes" id="UP000829398"/>
    </source>
</evidence>
<proteinExistence type="predicted"/>
<protein>
    <submittedName>
        <fullName evidence="1">PWI domain-containing protein</fullName>
    </submittedName>
</protein>
<accession>A0ACB8IWD3</accession>
<name>A0ACB8IWD3_CITSI</name>
<gene>
    <name evidence="1" type="ORF">KPL71_024984</name>
</gene>
<dbReference type="Proteomes" id="UP000829398">
    <property type="component" value="Chromosome 8"/>
</dbReference>
<reference evidence="2" key="1">
    <citation type="journal article" date="2023" name="Hortic. Res.">
        <title>A chromosome-level phased genome enabling allele-level studies in sweet orange: a case study on citrus Huanglongbing tolerance.</title>
        <authorList>
            <person name="Wu B."/>
            <person name="Yu Q."/>
            <person name="Deng Z."/>
            <person name="Duan Y."/>
            <person name="Luo F."/>
            <person name="Gmitter F. Jr."/>
        </authorList>
    </citation>
    <scope>NUCLEOTIDE SEQUENCE [LARGE SCALE GENOMIC DNA]</scope>
    <source>
        <strain evidence="2">cv. Valencia</strain>
    </source>
</reference>
<keyword evidence="2" id="KW-1185">Reference proteome</keyword>
<organism evidence="1 2">
    <name type="scientific">Citrus sinensis</name>
    <name type="common">Sweet orange</name>
    <name type="synonym">Citrus aurantium var. sinensis</name>
    <dbReference type="NCBI Taxonomy" id="2711"/>
    <lineage>
        <taxon>Eukaryota</taxon>
        <taxon>Viridiplantae</taxon>
        <taxon>Streptophyta</taxon>
        <taxon>Embryophyta</taxon>
        <taxon>Tracheophyta</taxon>
        <taxon>Spermatophyta</taxon>
        <taxon>Magnoliopsida</taxon>
        <taxon>eudicotyledons</taxon>
        <taxon>Gunneridae</taxon>
        <taxon>Pentapetalae</taxon>
        <taxon>rosids</taxon>
        <taxon>malvids</taxon>
        <taxon>Sapindales</taxon>
        <taxon>Rutaceae</taxon>
        <taxon>Aurantioideae</taxon>
        <taxon>Citrus</taxon>
    </lineage>
</organism>
<comment type="caution">
    <text evidence="1">The sequence shown here is derived from an EMBL/GenBank/DDBJ whole genome shotgun (WGS) entry which is preliminary data.</text>
</comment>
<dbReference type="EMBL" id="CM039177">
    <property type="protein sequence ID" value="KAH9701407.1"/>
    <property type="molecule type" value="Genomic_DNA"/>
</dbReference>
<evidence type="ECO:0000313" key="1">
    <source>
        <dbReference type="EMBL" id="KAH9701407.1"/>
    </source>
</evidence>